<reference evidence="2" key="1">
    <citation type="journal article" date="2018" name="Genome Biol. Evol.">
        <title>Genomics and development of Lentinus tigrinus, a white-rot wood-decaying mushroom with dimorphic fruiting bodies.</title>
        <authorList>
            <person name="Wu B."/>
            <person name="Xu Z."/>
            <person name="Knudson A."/>
            <person name="Carlson A."/>
            <person name="Chen N."/>
            <person name="Kovaka S."/>
            <person name="LaButti K."/>
            <person name="Lipzen A."/>
            <person name="Pennachio C."/>
            <person name="Riley R."/>
            <person name="Schakwitz W."/>
            <person name="Umezawa K."/>
            <person name="Ohm R.A."/>
            <person name="Grigoriev I.V."/>
            <person name="Nagy L.G."/>
            <person name="Gibbons J."/>
            <person name="Hibbett D."/>
        </authorList>
    </citation>
    <scope>NUCLEOTIDE SEQUENCE [LARGE SCALE GENOMIC DNA]</scope>
    <source>
        <strain evidence="2">ALCF2SS1-6</strain>
    </source>
</reference>
<proteinExistence type="predicted"/>
<feature type="region of interest" description="Disordered" evidence="1">
    <location>
        <begin position="1"/>
        <end position="20"/>
    </location>
</feature>
<evidence type="ECO:0000313" key="3">
    <source>
        <dbReference type="Proteomes" id="UP000313359"/>
    </source>
</evidence>
<evidence type="ECO:0000256" key="1">
    <source>
        <dbReference type="SAM" id="MobiDB-lite"/>
    </source>
</evidence>
<dbReference type="Proteomes" id="UP000313359">
    <property type="component" value="Unassembled WGS sequence"/>
</dbReference>
<gene>
    <name evidence="2" type="ORF">L227DRAFT_369472</name>
</gene>
<evidence type="ECO:0000313" key="2">
    <source>
        <dbReference type="EMBL" id="RPD54188.1"/>
    </source>
</evidence>
<name>A0A5C2RR93_9APHY</name>
<organism evidence="2 3">
    <name type="scientific">Lentinus tigrinus ALCF2SS1-6</name>
    <dbReference type="NCBI Taxonomy" id="1328759"/>
    <lineage>
        <taxon>Eukaryota</taxon>
        <taxon>Fungi</taxon>
        <taxon>Dikarya</taxon>
        <taxon>Basidiomycota</taxon>
        <taxon>Agaricomycotina</taxon>
        <taxon>Agaricomycetes</taxon>
        <taxon>Polyporales</taxon>
        <taxon>Polyporaceae</taxon>
        <taxon>Lentinus</taxon>
    </lineage>
</organism>
<dbReference type="AlphaFoldDB" id="A0A5C2RR93"/>
<keyword evidence="3" id="KW-1185">Reference proteome</keyword>
<accession>A0A5C2RR93</accession>
<dbReference type="EMBL" id="ML122309">
    <property type="protein sequence ID" value="RPD54188.1"/>
    <property type="molecule type" value="Genomic_DNA"/>
</dbReference>
<protein>
    <submittedName>
        <fullName evidence="2">Uncharacterized protein</fullName>
    </submittedName>
</protein>
<sequence>MNAQCPEGRGGEKRGRRGRNGYTYAYSRSISISTRSTCARSSSSARGLTILACAHQRNIYHPSESLCTSTSLLHSALPVLVAVTVHPYPSPPL</sequence>